<keyword evidence="12" id="KW-0997">Cell inner membrane</keyword>
<comment type="catalytic activity">
    <reaction evidence="9 10 12">
        <text>L-threonyl-[protein] + FAD = FMN-L-threonyl-[protein] + AMP + H(+)</text>
        <dbReference type="Rhea" id="RHEA:36847"/>
        <dbReference type="Rhea" id="RHEA-COMP:11060"/>
        <dbReference type="Rhea" id="RHEA-COMP:11061"/>
        <dbReference type="ChEBI" id="CHEBI:15378"/>
        <dbReference type="ChEBI" id="CHEBI:30013"/>
        <dbReference type="ChEBI" id="CHEBI:57692"/>
        <dbReference type="ChEBI" id="CHEBI:74257"/>
        <dbReference type="ChEBI" id="CHEBI:456215"/>
        <dbReference type="EC" id="2.7.1.180"/>
    </reaction>
</comment>
<dbReference type="InterPro" id="IPR003374">
    <property type="entry name" value="ApbE-like_sf"/>
</dbReference>
<dbReference type="SUPFAM" id="SSF143631">
    <property type="entry name" value="ApbE-like"/>
    <property type="match status" value="1"/>
</dbReference>
<dbReference type="EC" id="2.7.1.180" evidence="1 10"/>
<dbReference type="GO" id="GO:0016740">
    <property type="term" value="F:transferase activity"/>
    <property type="evidence" value="ECO:0007669"/>
    <property type="project" value="UniProtKB-UniRule"/>
</dbReference>
<dbReference type="PROSITE" id="PS51257">
    <property type="entry name" value="PROKAR_LIPOPROTEIN"/>
    <property type="match status" value="1"/>
</dbReference>
<dbReference type="GO" id="GO:0005886">
    <property type="term" value="C:plasma membrane"/>
    <property type="evidence" value="ECO:0007669"/>
    <property type="project" value="UniProtKB-SubCell"/>
</dbReference>
<reference evidence="14 15" key="1">
    <citation type="submission" date="2016-10" db="EMBL/GenBank/DDBJ databases">
        <authorList>
            <person name="de Groot N.N."/>
        </authorList>
    </citation>
    <scope>NUCLEOTIDE SEQUENCE [LARGE SCALE GENOMIC DNA]</scope>
    <source>
        <strain evidence="14 15">DSM 5522</strain>
    </source>
</reference>
<dbReference type="PIRSF" id="PIRSF006268">
    <property type="entry name" value="ApbE"/>
    <property type="match status" value="1"/>
</dbReference>
<evidence type="ECO:0000256" key="12">
    <source>
        <dbReference type="RuleBase" id="RU363002"/>
    </source>
</evidence>
<evidence type="ECO:0000256" key="13">
    <source>
        <dbReference type="SAM" id="MobiDB-lite"/>
    </source>
</evidence>
<evidence type="ECO:0000256" key="3">
    <source>
        <dbReference type="ARBA" id="ARBA00022630"/>
    </source>
</evidence>
<dbReference type="AlphaFoldDB" id="A0A1I0YHS2"/>
<evidence type="ECO:0000313" key="14">
    <source>
        <dbReference type="EMBL" id="SFB12702.1"/>
    </source>
</evidence>
<dbReference type="Gene3D" id="3.10.520.10">
    <property type="entry name" value="ApbE-like domains"/>
    <property type="match status" value="1"/>
</dbReference>
<keyword evidence="7 10" id="KW-0460">Magnesium</keyword>
<feature type="region of interest" description="Disordered" evidence="13">
    <location>
        <begin position="24"/>
        <end position="52"/>
    </location>
</feature>
<evidence type="ECO:0000256" key="5">
    <source>
        <dbReference type="ARBA" id="ARBA00022723"/>
    </source>
</evidence>
<keyword evidence="12 14" id="KW-0449">Lipoprotein</keyword>
<dbReference type="GO" id="GO:0046872">
    <property type="term" value="F:metal ion binding"/>
    <property type="evidence" value="ECO:0007669"/>
    <property type="project" value="UniProtKB-UniRule"/>
</dbReference>
<proteinExistence type="inferred from homology"/>
<evidence type="ECO:0000256" key="7">
    <source>
        <dbReference type="ARBA" id="ARBA00022842"/>
    </source>
</evidence>
<dbReference type="STRING" id="1120918.SAMN05216249_11021"/>
<feature type="signal peptide" evidence="12">
    <location>
        <begin position="1"/>
        <end position="22"/>
    </location>
</feature>
<comment type="subcellular location">
    <subcellularLocation>
        <location evidence="12">Cell inner membrane</location>
        <topology evidence="12">Lipid-anchor</topology>
        <orientation evidence="12">Periplasmic side</orientation>
    </subcellularLocation>
</comment>
<evidence type="ECO:0000256" key="10">
    <source>
        <dbReference type="PIRNR" id="PIRNR006268"/>
    </source>
</evidence>
<accession>A0A1I0YHS2</accession>
<dbReference type="PANTHER" id="PTHR30040:SF2">
    <property type="entry name" value="FAD:PROTEIN FMN TRANSFERASE"/>
    <property type="match status" value="1"/>
</dbReference>
<keyword evidence="12" id="KW-0732">Signal</keyword>
<evidence type="ECO:0000256" key="1">
    <source>
        <dbReference type="ARBA" id="ARBA00011955"/>
    </source>
</evidence>
<dbReference type="RefSeq" id="WP_092872426.1">
    <property type="nucleotide sequence ID" value="NZ_FOJY01000010.1"/>
</dbReference>
<keyword evidence="15" id="KW-1185">Reference proteome</keyword>
<comment type="function">
    <text evidence="12">Flavin transferase that catalyzes the transfer of the FMN moiety of FAD and its covalent binding to the hydroxyl group of a threonine residue in a target flavoprotein.</text>
</comment>
<dbReference type="Pfam" id="PF02424">
    <property type="entry name" value="ApbE"/>
    <property type="match status" value="1"/>
</dbReference>
<evidence type="ECO:0000256" key="11">
    <source>
        <dbReference type="PIRSR" id="PIRSR006268-2"/>
    </source>
</evidence>
<evidence type="ECO:0000256" key="6">
    <source>
        <dbReference type="ARBA" id="ARBA00022827"/>
    </source>
</evidence>
<dbReference type="Proteomes" id="UP000198838">
    <property type="component" value="Unassembled WGS sequence"/>
</dbReference>
<sequence length="364" mass="39928">MKKLLYLLIILVCLTVSGCSLNGQKEKNSEGSVSDNVNKSQNDDSNENDTQPVSQEIFAMDTYMTVTAYGKNAKKAVDDAAKEIERLDKLLSTGSDDSEIAKINKNSKGVVSDDTAYLLNYSLELYKMTNHIFDISIYPVMCEWGFPTKDFKVPDKDTLNNLLNLVDASSINFDSESNTLSFAKENMEIDLGGIAKGYTSGRIMQIFKEDGVESGLVSLGGNVHLCGKKTDGSNWRVGIENPSKDGSYLGVLEAADTAVITSGGYERYFEKDGVVYHHIIDPATGYPANSGLTSVSIISRDGTLADGLSTSVFIMGLDKGIEFWKEHKNDFDMVLFTDDKKLYVTEPIADAFTSDFEINVIKAD</sequence>
<gene>
    <name evidence="14" type="ORF">SAMN05216249_11021</name>
</gene>
<feature type="chain" id="PRO_5039762839" description="FAD:protein FMN transferase" evidence="12">
    <location>
        <begin position="23"/>
        <end position="364"/>
    </location>
</feature>
<feature type="compositionally biased region" description="Polar residues" evidence="13">
    <location>
        <begin position="30"/>
        <end position="40"/>
    </location>
</feature>
<keyword evidence="4 10" id="KW-0808">Transferase</keyword>
<feature type="binding site" evidence="11">
    <location>
        <position position="193"/>
    </location>
    <ligand>
        <name>Mg(2+)</name>
        <dbReference type="ChEBI" id="CHEBI:18420"/>
    </ligand>
</feature>
<organism evidence="14 15">
    <name type="scientific">Acetitomaculum ruminis DSM 5522</name>
    <dbReference type="NCBI Taxonomy" id="1120918"/>
    <lineage>
        <taxon>Bacteria</taxon>
        <taxon>Bacillati</taxon>
        <taxon>Bacillota</taxon>
        <taxon>Clostridia</taxon>
        <taxon>Lachnospirales</taxon>
        <taxon>Lachnospiraceae</taxon>
        <taxon>Acetitomaculum</taxon>
    </lineage>
</organism>
<keyword evidence="3 10" id="KW-0285">Flavoprotein</keyword>
<comment type="similarity">
    <text evidence="10 12">Belongs to the ApbE family.</text>
</comment>
<dbReference type="OrthoDB" id="9778595at2"/>
<name>A0A1I0YHS2_9FIRM</name>
<feature type="binding site" evidence="11">
    <location>
        <position position="310"/>
    </location>
    <ligand>
        <name>Mg(2+)</name>
        <dbReference type="ChEBI" id="CHEBI:18420"/>
    </ligand>
</feature>
<feature type="binding site" evidence="11">
    <location>
        <position position="306"/>
    </location>
    <ligand>
        <name>Mg(2+)</name>
        <dbReference type="ChEBI" id="CHEBI:18420"/>
    </ligand>
</feature>
<keyword evidence="6 10" id="KW-0274">FAD</keyword>
<keyword evidence="12" id="KW-0472">Membrane</keyword>
<keyword evidence="12" id="KW-1003">Cell membrane</keyword>
<evidence type="ECO:0000256" key="8">
    <source>
        <dbReference type="ARBA" id="ARBA00031306"/>
    </source>
</evidence>
<dbReference type="PANTHER" id="PTHR30040">
    <property type="entry name" value="THIAMINE BIOSYNTHESIS LIPOPROTEIN APBE"/>
    <property type="match status" value="1"/>
</dbReference>
<evidence type="ECO:0000256" key="2">
    <source>
        <dbReference type="ARBA" id="ARBA00016337"/>
    </source>
</evidence>
<protein>
    <recommendedName>
        <fullName evidence="2 10">FAD:protein FMN transferase</fullName>
        <ecNumber evidence="1 10">2.7.1.180</ecNumber>
    </recommendedName>
    <alternativeName>
        <fullName evidence="8 10">Flavin transferase</fullName>
    </alternativeName>
</protein>
<keyword evidence="5 10" id="KW-0479">Metal-binding</keyword>
<evidence type="ECO:0000313" key="15">
    <source>
        <dbReference type="Proteomes" id="UP000198838"/>
    </source>
</evidence>
<dbReference type="EMBL" id="FOJY01000010">
    <property type="protein sequence ID" value="SFB12702.1"/>
    <property type="molecule type" value="Genomic_DNA"/>
</dbReference>
<evidence type="ECO:0000256" key="9">
    <source>
        <dbReference type="ARBA" id="ARBA00048540"/>
    </source>
</evidence>
<comment type="cofactor">
    <cofactor evidence="11">
        <name>Mg(2+)</name>
        <dbReference type="ChEBI" id="CHEBI:18420"/>
    </cofactor>
    <cofactor evidence="11">
        <name>Mn(2+)</name>
        <dbReference type="ChEBI" id="CHEBI:29035"/>
    </cofactor>
    <text evidence="11">Magnesium. Can also use manganese.</text>
</comment>
<evidence type="ECO:0000256" key="4">
    <source>
        <dbReference type="ARBA" id="ARBA00022679"/>
    </source>
</evidence>
<dbReference type="InterPro" id="IPR024932">
    <property type="entry name" value="ApbE"/>
</dbReference>